<reference evidence="4 5" key="1">
    <citation type="submission" date="2020-08" db="EMBL/GenBank/DDBJ databases">
        <title>Genomic Encyclopedia of Type Strains, Phase IV (KMG-IV): sequencing the most valuable type-strain genomes for metagenomic binning, comparative biology and taxonomic classification.</title>
        <authorList>
            <person name="Goeker M."/>
        </authorList>
    </citation>
    <scope>NUCLEOTIDE SEQUENCE [LARGE SCALE GENOMIC DNA]</scope>
    <source>
        <strain evidence="4 5">YIM 65646</strain>
    </source>
</reference>
<keyword evidence="5" id="KW-1185">Reference proteome</keyword>
<dbReference type="SUPFAM" id="SSF46785">
    <property type="entry name" value="Winged helix' DNA-binding domain"/>
    <property type="match status" value="1"/>
</dbReference>
<dbReference type="Gene3D" id="1.10.10.10">
    <property type="entry name" value="Winged helix-like DNA-binding domain superfamily/Winged helix DNA-binding domain"/>
    <property type="match status" value="1"/>
</dbReference>
<feature type="domain" description="Helix-turn-helix type 11" evidence="1">
    <location>
        <begin position="7"/>
        <end position="62"/>
    </location>
</feature>
<evidence type="ECO:0000259" key="1">
    <source>
        <dbReference type="Pfam" id="PF08279"/>
    </source>
</evidence>
<dbReference type="InterPro" id="IPR051534">
    <property type="entry name" value="CBASS_pafABC_assoc_protein"/>
</dbReference>
<keyword evidence="4" id="KW-0238">DNA-binding</keyword>
<organism evidence="4 5">
    <name type="scientific">Phytomonospora endophytica</name>
    <dbReference type="NCBI Taxonomy" id="714109"/>
    <lineage>
        <taxon>Bacteria</taxon>
        <taxon>Bacillati</taxon>
        <taxon>Actinomycetota</taxon>
        <taxon>Actinomycetes</taxon>
        <taxon>Micromonosporales</taxon>
        <taxon>Micromonosporaceae</taxon>
        <taxon>Phytomonospora</taxon>
    </lineage>
</organism>
<feature type="domain" description="WCX" evidence="3">
    <location>
        <begin position="239"/>
        <end position="311"/>
    </location>
</feature>
<dbReference type="AlphaFoldDB" id="A0A841FK86"/>
<dbReference type="InterPro" id="IPR013196">
    <property type="entry name" value="HTH_11"/>
</dbReference>
<sequence length="318" mass="34775">MSYPSTRILALLELLQTYPGLTGAELAERLDVDPRTLRRYTERLVELGIPVTAARGRYGGYRLQPGYKLPPLMFTDAEAVAVTLGLLAARHLGLSTVESSADLALAKLRRVLPDAVRDQAGALETTLGFTSRATTAVGPSTPVLLTLSEAVASRKRVHLAYTSWRGEDSERDLDPYGVVFHSGRWYVTGHDHRSGERRTFRLDRIASARLGEEGFEAPGGFDPVAQIVGSLAAVPYRWECEVVLRTSLDEARAALPRAIGELSVTGEGVLLRSRAERLDGMARMLAGLGWSFTVRRPAELRTAVRELADRLSDYAGTD</sequence>
<dbReference type="InterPro" id="IPR057727">
    <property type="entry name" value="WCX_dom"/>
</dbReference>
<dbReference type="PROSITE" id="PS52050">
    <property type="entry name" value="WYL"/>
    <property type="match status" value="1"/>
</dbReference>
<accession>A0A841FK86</accession>
<evidence type="ECO:0000259" key="2">
    <source>
        <dbReference type="Pfam" id="PF13280"/>
    </source>
</evidence>
<dbReference type="InterPro" id="IPR036390">
    <property type="entry name" value="WH_DNA-bd_sf"/>
</dbReference>
<evidence type="ECO:0000313" key="5">
    <source>
        <dbReference type="Proteomes" id="UP000548476"/>
    </source>
</evidence>
<dbReference type="Pfam" id="PF25583">
    <property type="entry name" value="WCX"/>
    <property type="match status" value="1"/>
</dbReference>
<dbReference type="InterPro" id="IPR026881">
    <property type="entry name" value="WYL_dom"/>
</dbReference>
<dbReference type="PANTHER" id="PTHR34580">
    <property type="match status" value="1"/>
</dbReference>
<name>A0A841FK86_9ACTN</name>
<dbReference type="Pfam" id="PF13280">
    <property type="entry name" value="WYL"/>
    <property type="match status" value="1"/>
</dbReference>
<dbReference type="InterPro" id="IPR036388">
    <property type="entry name" value="WH-like_DNA-bd_sf"/>
</dbReference>
<evidence type="ECO:0000259" key="3">
    <source>
        <dbReference type="Pfam" id="PF25583"/>
    </source>
</evidence>
<feature type="domain" description="WYL" evidence="2">
    <location>
        <begin position="143"/>
        <end position="209"/>
    </location>
</feature>
<evidence type="ECO:0000313" key="4">
    <source>
        <dbReference type="EMBL" id="MBB6033557.1"/>
    </source>
</evidence>
<dbReference type="PANTHER" id="PTHR34580:SF3">
    <property type="entry name" value="PROTEIN PAFB"/>
    <property type="match status" value="1"/>
</dbReference>
<dbReference type="InterPro" id="IPR028349">
    <property type="entry name" value="PafC-like"/>
</dbReference>
<protein>
    <submittedName>
        <fullName evidence="4">Putative DNA-binding transcriptional regulator YafY</fullName>
    </submittedName>
</protein>
<proteinExistence type="predicted"/>
<dbReference type="Proteomes" id="UP000548476">
    <property type="component" value="Unassembled WGS sequence"/>
</dbReference>
<comment type="caution">
    <text evidence="4">The sequence shown here is derived from an EMBL/GenBank/DDBJ whole genome shotgun (WGS) entry which is preliminary data.</text>
</comment>
<dbReference type="GO" id="GO:0003677">
    <property type="term" value="F:DNA binding"/>
    <property type="evidence" value="ECO:0007669"/>
    <property type="project" value="UniProtKB-KW"/>
</dbReference>
<dbReference type="Pfam" id="PF08279">
    <property type="entry name" value="HTH_11"/>
    <property type="match status" value="1"/>
</dbReference>
<dbReference type="EMBL" id="JACHGT010000003">
    <property type="protein sequence ID" value="MBB6033557.1"/>
    <property type="molecule type" value="Genomic_DNA"/>
</dbReference>
<dbReference type="RefSeq" id="WP_184786460.1">
    <property type="nucleotide sequence ID" value="NZ_BONT01000014.1"/>
</dbReference>
<gene>
    <name evidence="4" type="ORF">HNR73_001407</name>
</gene>
<dbReference type="PIRSF" id="PIRSF016838">
    <property type="entry name" value="PafC"/>
    <property type="match status" value="1"/>
</dbReference>